<sequence>MSVVQMALGFIDACSEEEILQCREKALDAVRKLERVLGLPSRDMPSPTAETPSIDPLEKKSERILDSIQKNLTSILSLGRKKAKDALEQPPLFREDPRVLDARIYRGATKKTPKLMFRTSLAIRNISMDFAKFQTKKRGCSRVAEQVKWLTSNSDQTQDEATIDKFIEENHIVDSDTFKWMIISGTKMLVLEELLGSCGISTLLWRLPTWSKSLSYPALPIFLELFLHMPKYERIRRAAEDLTKWYEKCQRLYDKNITLQQAMFENHPAIPTRHLPGSMSDDNTVVSMGDTVVSTNTVWREDPLGLSVTNMTGDEPANDEDSTEGCIPTPALFEDANVMGVQDICAVQEHQLHRFSPPSQSPVGHADGSQTNNYRHHDLCRRQSANADDISALPIRYPLGTELLQPRELVDLLNAPIHPVNFVDPIDTPIHPRAITEVMGCPTLPAEQGDFFSRPTQQSVQSNYNSTTLPTLEVSLNSAETEYARATSTLPRLPPEMNSYAYPTADVNINLSQGNYPASTNPQLFANLFRVPQACL</sequence>
<dbReference type="AlphaFoldDB" id="A0A507QUM7"/>
<dbReference type="STRING" id="5098.A0A507QUM7"/>
<evidence type="ECO:0000313" key="1">
    <source>
        <dbReference type="EMBL" id="TQB71050.1"/>
    </source>
</evidence>
<dbReference type="OrthoDB" id="4499652at2759"/>
<keyword evidence="2" id="KW-1185">Reference proteome</keyword>
<reference evidence="1 2" key="1">
    <citation type="submission" date="2019-06" db="EMBL/GenBank/DDBJ databases">
        <title>Wine fermentation using esterase from Monascus purpureus.</title>
        <authorList>
            <person name="Geng C."/>
            <person name="Zhang Y."/>
        </authorList>
    </citation>
    <scope>NUCLEOTIDE SEQUENCE [LARGE SCALE GENOMIC DNA]</scope>
    <source>
        <strain evidence="1">HQ1</strain>
    </source>
</reference>
<comment type="caution">
    <text evidence="1">The sequence shown here is derived from an EMBL/GenBank/DDBJ whole genome shotgun (WGS) entry which is preliminary data.</text>
</comment>
<dbReference type="EMBL" id="VIFY01000089">
    <property type="protein sequence ID" value="TQB71050.1"/>
    <property type="molecule type" value="Genomic_DNA"/>
</dbReference>
<accession>A0A507QUM7</accession>
<name>A0A507QUM7_MONPU</name>
<gene>
    <name evidence="1" type="ORF">MPDQ_007813</name>
</gene>
<organism evidence="1 2">
    <name type="scientific">Monascus purpureus</name>
    <name type="common">Red mold</name>
    <name type="synonym">Monascus anka</name>
    <dbReference type="NCBI Taxonomy" id="5098"/>
    <lineage>
        <taxon>Eukaryota</taxon>
        <taxon>Fungi</taxon>
        <taxon>Dikarya</taxon>
        <taxon>Ascomycota</taxon>
        <taxon>Pezizomycotina</taxon>
        <taxon>Eurotiomycetes</taxon>
        <taxon>Eurotiomycetidae</taxon>
        <taxon>Eurotiales</taxon>
        <taxon>Aspergillaceae</taxon>
        <taxon>Monascus</taxon>
    </lineage>
</organism>
<evidence type="ECO:0000313" key="2">
    <source>
        <dbReference type="Proteomes" id="UP000319663"/>
    </source>
</evidence>
<protein>
    <submittedName>
        <fullName evidence="1">Uncharacterized protein</fullName>
    </submittedName>
</protein>
<proteinExistence type="predicted"/>
<dbReference type="Proteomes" id="UP000319663">
    <property type="component" value="Unassembled WGS sequence"/>
</dbReference>